<feature type="transmembrane region" description="Helical" evidence="1">
    <location>
        <begin position="98"/>
        <end position="121"/>
    </location>
</feature>
<protein>
    <submittedName>
        <fullName evidence="2">YfhO family protein</fullName>
    </submittedName>
</protein>
<feature type="transmembrane region" description="Helical" evidence="1">
    <location>
        <begin position="454"/>
        <end position="474"/>
    </location>
</feature>
<keyword evidence="3" id="KW-1185">Reference proteome</keyword>
<feature type="transmembrane region" description="Helical" evidence="1">
    <location>
        <begin position="340"/>
        <end position="365"/>
    </location>
</feature>
<reference evidence="3" key="1">
    <citation type="journal article" date="2019" name="Int. J. Syst. Evol. Microbiol.">
        <title>The Global Catalogue of Microorganisms (GCM) 10K type strain sequencing project: providing services to taxonomists for standard genome sequencing and annotation.</title>
        <authorList>
            <consortium name="The Broad Institute Genomics Platform"/>
            <consortium name="The Broad Institute Genome Sequencing Center for Infectious Disease"/>
            <person name="Wu L."/>
            <person name="Ma J."/>
        </authorList>
    </citation>
    <scope>NUCLEOTIDE SEQUENCE [LARGE SCALE GENOMIC DNA]</scope>
    <source>
        <strain evidence="3">JCM 7356</strain>
    </source>
</reference>
<dbReference type="InterPro" id="IPR018580">
    <property type="entry name" value="Uncharacterised_YfhO"/>
</dbReference>
<feature type="transmembrane region" description="Helical" evidence="1">
    <location>
        <begin position="397"/>
        <end position="416"/>
    </location>
</feature>
<keyword evidence="1" id="KW-0812">Transmembrane</keyword>
<feature type="transmembrane region" description="Helical" evidence="1">
    <location>
        <begin position="371"/>
        <end position="390"/>
    </location>
</feature>
<name>A0ABP5RQ64_9ACTN</name>
<organism evidence="2 3">
    <name type="scientific">Kitasatospora cystarginea</name>
    <dbReference type="NCBI Taxonomy" id="58350"/>
    <lineage>
        <taxon>Bacteria</taxon>
        <taxon>Bacillati</taxon>
        <taxon>Actinomycetota</taxon>
        <taxon>Actinomycetes</taxon>
        <taxon>Kitasatosporales</taxon>
        <taxon>Streptomycetaceae</taxon>
        <taxon>Kitasatospora</taxon>
    </lineage>
</organism>
<evidence type="ECO:0000256" key="1">
    <source>
        <dbReference type="SAM" id="Phobius"/>
    </source>
</evidence>
<feature type="transmembrane region" description="Helical" evidence="1">
    <location>
        <begin position="253"/>
        <end position="275"/>
    </location>
</feature>
<feature type="transmembrane region" description="Helical" evidence="1">
    <location>
        <begin position="221"/>
        <end position="241"/>
    </location>
</feature>
<proteinExistence type="predicted"/>
<evidence type="ECO:0000313" key="3">
    <source>
        <dbReference type="Proteomes" id="UP001500305"/>
    </source>
</evidence>
<dbReference type="PANTHER" id="PTHR38454:SF1">
    <property type="entry name" value="INTEGRAL MEMBRANE PROTEIN"/>
    <property type="match status" value="1"/>
</dbReference>
<feature type="transmembrane region" description="Helical" evidence="1">
    <location>
        <begin position="31"/>
        <end position="51"/>
    </location>
</feature>
<dbReference type="EMBL" id="BAAATR010000040">
    <property type="protein sequence ID" value="GAA2270413.1"/>
    <property type="molecule type" value="Genomic_DNA"/>
</dbReference>
<feature type="transmembrane region" description="Helical" evidence="1">
    <location>
        <begin position="308"/>
        <end position="328"/>
    </location>
</feature>
<comment type="caution">
    <text evidence="2">The sequence shown here is derived from an EMBL/GenBank/DDBJ whole genome shotgun (WGS) entry which is preliminary data.</text>
</comment>
<feature type="transmembrane region" description="Helical" evidence="1">
    <location>
        <begin position="819"/>
        <end position="840"/>
    </location>
</feature>
<dbReference type="Pfam" id="PF09586">
    <property type="entry name" value="YfhO"/>
    <property type="match status" value="2"/>
</dbReference>
<evidence type="ECO:0000313" key="2">
    <source>
        <dbReference type="EMBL" id="GAA2270413.1"/>
    </source>
</evidence>
<feature type="transmembrane region" description="Helical" evidence="1">
    <location>
        <begin position="128"/>
        <end position="149"/>
    </location>
</feature>
<keyword evidence="1" id="KW-0472">Membrane</keyword>
<gene>
    <name evidence="2" type="ORF">GCM10010430_65150</name>
</gene>
<feature type="transmembrane region" description="Helical" evidence="1">
    <location>
        <begin position="422"/>
        <end position="442"/>
    </location>
</feature>
<dbReference type="PANTHER" id="PTHR38454">
    <property type="entry name" value="INTEGRAL MEMBRANE PROTEIN-RELATED"/>
    <property type="match status" value="1"/>
</dbReference>
<dbReference type="Proteomes" id="UP001500305">
    <property type="component" value="Unassembled WGS sequence"/>
</dbReference>
<keyword evidence="1" id="KW-1133">Transmembrane helix</keyword>
<accession>A0ABP5RQ64</accession>
<sequence>MLDQFKTTRSREPHAVSRSTALVRRLRSPELGAALLAAGLSMGAYCLALALRGTYPFGARSRAVNDLGNQFVPFHAHLWDLQHGNTTGDLVFNWNSGYGAPFLADFFTYLTNPFSWLVGLFPRDAVNFPVFLVTLLSIGLGAAVMTYFLGRLHPGSPWLRALLGTGYGVCAWAVNDGSPDPMWMWGLVSLPLVGIACDWCLRGRRWVLGTLFVAVAWAGNFYTGAMATIGAGLVLLLRVVLDERPVRARLLVLGRAAAMVVTGVLLTAPVMFVGLKASKASQPAPLATYDGPPALTDYLAQLLPGGRSAVSVPNVFIGVLGLLLVASLPFNRRLGVRERVAWYALLLLVALSFVWEPTILLWHGLAIPNGSPYRAAFVLSGMLTMAAWVSLSRRPDLFALTGGAALVALVVLAGHGRSSVYAMTWVLVLAGGALTFAALWALEHWHGDRRAGRIAVLVLTCGVLAGTTLSTYSATVIRDKLPFFFPRPTINGPSLAAYQVLSRHDDWPASRTDPGPHEFASNDPMLLAGEGGSYYSSYLPATTAELLHDLGAGWFIQGRHTLSPADPVGRALFGVTTYLDSSSDPNGFTAKHAAAAPLVTVHPSIKPDTSSVWSRQESLLGAEVYEVPQLTPTAGPRPALHGSSGWSVPATPRGSAWTTFTGSCAPGSSAFFYAPWFGGTVMGMGAKYESYGRQPMTAMPIRSLGTVGADGRVQVQLRASAAAQIPAQPIGCFNQPALDRALAGLKGATHVSAGGHTLSAELPASSSGTALVALPAVTGWQCSVDGGAARPVQSVLGMIGVPLGSGASRLSCSYRTPGLAPGLAVSGVGLVVLVGVPLAARLRRRGKAVGSATPVPST</sequence>